<feature type="domain" description="Mutator-like transposase" evidence="1">
    <location>
        <begin position="2"/>
        <end position="119"/>
    </location>
</feature>
<protein>
    <recommendedName>
        <fullName evidence="1">Mutator-like transposase domain-containing protein</fullName>
    </recommendedName>
</protein>
<keyword evidence="3" id="KW-1185">Reference proteome</keyword>
<dbReference type="Proteomes" id="UP001152795">
    <property type="component" value="Unassembled WGS sequence"/>
</dbReference>
<comment type="caution">
    <text evidence="2">The sequence shown here is derived from an EMBL/GenBank/DDBJ whole genome shotgun (WGS) entry which is preliminary data.</text>
</comment>
<dbReference type="OrthoDB" id="10069847at2759"/>
<dbReference type="Pfam" id="PF20700">
    <property type="entry name" value="Mutator"/>
    <property type="match status" value="1"/>
</dbReference>
<reference evidence="2" key="1">
    <citation type="submission" date="2020-04" db="EMBL/GenBank/DDBJ databases">
        <authorList>
            <person name="Alioto T."/>
            <person name="Alioto T."/>
            <person name="Gomez Garrido J."/>
        </authorList>
    </citation>
    <scope>NUCLEOTIDE SEQUENCE</scope>
    <source>
        <strain evidence="2">A484AB</strain>
    </source>
</reference>
<evidence type="ECO:0000259" key="1">
    <source>
        <dbReference type="Pfam" id="PF20700"/>
    </source>
</evidence>
<name>A0A6S7LSX2_PARCT</name>
<organism evidence="2 3">
    <name type="scientific">Paramuricea clavata</name>
    <name type="common">Red gorgonian</name>
    <name type="synonym">Violescent sea-whip</name>
    <dbReference type="NCBI Taxonomy" id="317549"/>
    <lineage>
        <taxon>Eukaryota</taxon>
        <taxon>Metazoa</taxon>
        <taxon>Cnidaria</taxon>
        <taxon>Anthozoa</taxon>
        <taxon>Octocorallia</taxon>
        <taxon>Malacalcyonacea</taxon>
        <taxon>Plexauridae</taxon>
        <taxon>Paramuricea</taxon>
    </lineage>
</organism>
<evidence type="ECO:0000313" key="3">
    <source>
        <dbReference type="Proteomes" id="UP001152795"/>
    </source>
</evidence>
<gene>
    <name evidence="2" type="ORF">PACLA_8A040203</name>
</gene>
<dbReference type="AlphaFoldDB" id="A0A6S7LSX2"/>
<dbReference type="EMBL" id="CACRXK020028881">
    <property type="protein sequence ID" value="CAB4041759.1"/>
    <property type="molecule type" value="Genomic_DNA"/>
</dbReference>
<accession>A0A6S7LSX2</accession>
<dbReference type="InterPro" id="IPR049012">
    <property type="entry name" value="Mutator_transp_dom"/>
</dbReference>
<sequence length="212" mass="23281">MVGDGDSSTHSAVVESKPYGEDCIPNKLECIGHVQKRVGSRLRRLKNSNKGRKLSDGKGLSGKGRLTDGKIDVLPNYYGLAIRENLDDVNKMANAIQASLLHVASTDENPQHHLCPKGNDIFQDLSKPELLNKCTHGLTQNANECLNGQIWDRCPKTTYVEQETVALATNLAVLKFNDGDISFLKIFEDLDISPGLFTCKGADDCDKARIKL</sequence>
<evidence type="ECO:0000313" key="2">
    <source>
        <dbReference type="EMBL" id="CAB4041759.1"/>
    </source>
</evidence>
<proteinExistence type="predicted"/>